<accession>A0A396ITP5</accession>
<proteinExistence type="predicted"/>
<organism evidence="2 3">
    <name type="scientific">Medicago truncatula</name>
    <name type="common">Barrel medic</name>
    <name type="synonym">Medicago tribuloides</name>
    <dbReference type="NCBI Taxonomy" id="3880"/>
    <lineage>
        <taxon>Eukaryota</taxon>
        <taxon>Viridiplantae</taxon>
        <taxon>Streptophyta</taxon>
        <taxon>Embryophyta</taxon>
        <taxon>Tracheophyta</taxon>
        <taxon>Spermatophyta</taxon>
        <taxon>Magnoliopsida</taxon>
        <taxon>eudicotyledons</taxon>
        <taxon>Gunneridae</taxon>
        <taxon>Pentapetalae</taxon>
        <taxon>rosids</taxon>
        <taxon>fabids</taxon>
        <taxon>Fabales</taxon>
        <taxon>Fabaceae</taxon>
        <taxon>Papilionoideae</taxon>
        <taxon>50 kb inversion clade</taxon>
        <taxon>NPAAA clade</taxon>
        <taxon>Hologalegina</taxon>
        <taxon>IRL clade</taxon>
        <taxon>Trifolieae</taxon>
        <taxon>Medicago</taxon>
    </lineage>
</organism>
<name>A0A396ITP5_MEDTR</name>
<comment type="caution">
    <text evidence="2">The sequence shown here is derived from an EMBL/GenBank/DDBJ whole genome shotgun (WGS) entry which is preliminary data.</text>
</comment>
<gene>
    <name evidence="2" type="ORF">MtrunA17_Chr3g0109161</name>
</gene>
<keyword evidence="1" id="KW-0812">Transmembrane</keyword>
<evidence type="ECO:0000256" key="1">
    <source>
        <dbReference type="SAM" id="Phobius"/>
    </source>
</evidence>
<sequence length="52" mass="6235">MLIYYIIQCCVHMETNYSEGVYHVHMYQWLFCLNYLFLALLSIIGLALFLLL</sequence>
<feature type="transmembrane region" description="Helical" evidence="1">
    <location>
        <begin position="26"/>
        <end position="51"/>
    </location>
</feature>
<evidence type="ECO:0008006" key="4">
    <source>
        <dbReference type="Google" id="ProtNLM"/>
    </source>
</evidence>
<keyword evidence="1" id="KW-1133">Transmembrane helix</keyword>
<evidence type="ECO:0000313" key="3">
    <source>
        <dbReference type="Proteomes" id="UP000265566"/>
    </source>
</evidence>
<dbReference type="AlphaFoldDB" id="A0A396ITP5"/>
<dbReference type="EMBL" id="PSQE01000003">
    <property type="protein sequence ID" value="RHN68018.1"/>
    <property type="molecule type" value="Genomic_DNA"/>
</dbReference>
<dbReference type="Proteomes" id="UP000265566">
    <property type="component" value="Chromosome 3"/>
</dbReference>
<dbReference type="Gramene" id="rna16295">
    <property type="protein sequence ID" value="RHN68018.1"/>
    <property type="gene ID" value="gene16295"/>
</dbReference>
<keyword evidence="1" id="KW-0472">Membrane</keyword>
<reference evidence="3" key="1">
    <citation type="journal article" date="2018" name="Nat. Plants">
        <title>Whole-genome landscape of Medicago truncatula symbiotic genes.</title>
        <authorList>
            <person name="Pecrix Y."/>
            <person name="Staton S.E."/>
            <person name="Sallet E."/>
            <person name="Lelandais-Briere C."/>
            <person name="Moreau S."/>
            <person name="Carrere S."/>
            <person name="Blein T."/>
            <person name="Jardinaud M.F."/>
            <person name="Latrasse D."/>
            <person name="Zouine M."/>
            <person name="Zahm M."/>
            <person name="Kreplak J."/>
            <person name="Mayjonade B."/>
            <person name="Satge C."/>
            <person name="Perez M."/>
            <person name="Cauet S."/>
            <person name="Marande W."/>
            <person name="Chantry-Darmon C."/>
            <person name="Lopez-Roques C."/>
            <person name="Bouchez O."/>
            <person name="Berard A."/>
            <person name="Debelle F."/>
            <person name="Munos S."/>
            <person name="Bendahmane A."/>
            <person name="Berges H."/>
            <person name="Niebel A."/>
            <person name="Buitink J."/>
            <person name="Frugier F."/>
            <person name="Benhamed M."/>
            <person name="Crespi M."/>
            <person name="Gouzy J."/>
            <person name="Gamas P."/>
        </authorList>
    </citation>
    <scope>NUCLEOTIDE SEQUENCE [LARGE SCALE GENOMIC DNA]</scope>
    <source>
        <strain evidence="3">cv. Jemalong A17</strain>
    </source>
</reference>
<evidence type="ECO:0000313" key="2">
    <source>
        <dbReference type="EMBL" id="RHN68018.1"/>
    </source>
</evidence>
<protein>
    <recommendedName>
        <fullName evidence="4">Transmembrane protein</fullName>
    </recommendedName>
</protein>